<keyword evidence="6" id="KW-1185">Reference proteome</keyword>
<feature type="domain" description="HTH gntR-type" evidence="4">
    <location>
        <begin position="1"/>
        <end position="69"/>
    </location>
</feature>
<dbReference type="InterPro" id="IPR036390">
    <property type="entry name" value="WH_DNA-bd_sf"/>
</dbReference>
<keyword evidence="1" id="KW-0805">Transcription regulation</keyword>
<dbReference type="InterPro" id="IPR050679">
    <property type="entry name" value="Bact_HTH_transcr_reg"/>
</dbReference>
<dbReference type="PRINTS" id="PR00035">
    <property type="entry name" value="HTHGNTR"/>
</dbReference>
<sequence length="232" mass="25611">MPIYRQIARRLEDAIRSATLLPGALLEDDVHLSRRLGLSRATVRRAIHLLVDQGLVRRQRGVGTVVAHCTVARSIEVASLYDDLERSGRAPATMILSTEICKADATIAVALGVDAGSRILRIRRLRTADRIPIAILDNALPARFVDLDLGALARRGLYDLLRGRGVEVHETRQRIGARTATSTETEYLGVPHGSAVLALERAAFDHVGEPIEFGRVCYRPDIMSFEMTLAEW</sequence>
<name>A0ABP5GD55_9MICO</name>
<dbReference type="PANTHER" id="PTHR44846">
    <property type="entry name" value="MANNOSYL-D-GLYCERATE TRANSPORT/METABOLISM SYSTEM REPRESSOR MNGR-RELATED"/>
    <property type="match status" value="1"/>
</dbReference>
<evidence type="ECO:0000256" key="2">
    <source>
        <dbReference type="ARBA" id="ARBA00023125"/>
    </source>
</evidence>
<dbReference type="SMART" id="SM00345">
    <property type="entry name" value="HTH_GNTR"/>
    <property type="match status" value="1"/>
</dbReference>
<evidence type="ECO:0000259" key="4">
    <source>
        <dbReference type="PROSITE" id="PS50949"/>
    </source>
</evidence>
<dbReference type="EMBL" id="BAAAPW010000005">
    <property type="protein sequence ID" value="GAA2042778.1"/>
    <property type="molecule type" value="Genomic_DNA"/>
</dbReference>
<dbReference type="SUPFAM" id="SSF46785">
    <property type="entry name" value="Winged helix' DNA-binding domain"/>
    <property type="match status" value="1"/>
</dbReference>
<gene>
    <name evidence="5" type="ORF">GCM10009819_31580</name>
</gene>
<organism evidence="5 6">
    <name type="scientific">Agromyces tropicus</name>
    <dbReference type="NCBI Taxonomy" id="555371"/>
    <lineage>
        <taxon>Bacteria</taxon>
        <taxon>Bacillati</taxon>
        <taxon>Actinomycetota</taxon>
        <taxon>Actinomycetes</taxon>
        <taxon>Micrococcales</taxon>
        <taxon>Microbacteriaceae</taxon>
        <taxon>Agromyces</taxon>
    </lineage>
</organism>
<dbReference type="Proteomes" id="UP001501196">
    <property type="component" value="Unassembled WGS sequence"/>
</dbReference>
<dbReference type="InterPro" id="IPR011663">
    <property type="entry name" value="UTRA"/>
</dbReference>
<dbReference type="PANTHER" id="PTHR44846:SF17">
    <property type="entry name" value="GNTR-FAMILY TRANSCRIPTIONAL REGULATOR"/>
    <property type="match status" value="1"/>
</dbReference>
<dbReference type="SUPFAM" id="SSF64288">
    <property type="entry name" value="Chorismate lyase-like"/>
    <property type="match status" value="1"/>
</dbReference>
<evidence type="ECO:0000256" key="3">
    <source>
        <dbReference type="ARBA" id="ARBA00023163"/>
    </source>
</evidence>
<dbReference type="CDD" id="cd07377">
    <property type="entry name" value="WHTH_GntR"/>
    <property type="match status" value="1"/>
</dbReference>
<dbReference type="PROSITE" id="PS50949">
    <property type="entry name" value="HTH_GNTR"/>
    <property type="match status" value="1"/>
</dbReference>
<dbReference type="Pfam" id="PF07702">
    <property type="entry name" value="UTRA"/>
    <property type="match status" value="1"/>
</dbReference>
<dbReference type="InterPro" id="IPR028978">
    <property type="entry name" value="Chorismate_lyase_/UTRA_dom_sf"/>
</dbReference>
<accession>A0ABP5GD55</accession>
<dbReference type="InterPro" id="IPR036388">
    <property type="entry name" value="WH-like_DNA-bd_sf"/>
</dbReference>
<proteinExistence type="predicted"/>
<evidence type="ECO:0000313" key="5">
    <source>
        <dbReference type="EMBL" id="GAA2042778.1"/>
    </source>
</evidence>
<evidence type="ECO:0000313" key="6">
    <source>
        <dbReference type="Proteomes" id="UP001501196"/>
    </source>
</evidence>
<dbReference type="SMART" id="SM00866">
    <property type="entry name" value="UTRA"/>
    <property type="match status" value="1"/>
</dbReference>
<comment type="caution">
    <text evidence="5">The sequence shown here is derived from an EMBL/GenBank/DDBJ whole genome shotgun (WGS) entry which is preliminary data.</text>
</comment>
<dbReference type="Gene3D" id="1.10.10.10">
    <property type="entry name" value="Winged helix-like DNA-binding domain superfamily/Winged helix DNA-binding domain"/>
    <property type="match status" value="1"/>
</dbReference>
<dbReference type="InterPro" id="IPR000524">
    <property type="entry name" value="Tscrpt_reg_HTH_GntR"/>
</dbReference>
<evidence type="ECO:0000256" key="1">
    <source>
        <dbReference type="ARBA" id="ARBA00023015"/>
    </source>
</evidence>
<dbReference type="Pfam" id="PF00392">
    <property type="entry name" value="GntR"/>
    <property type="match status" value="1"/>
</dbReference>
<dbReference type="Gene3D" id="3.40.1410.10">
    <property type="entry name" value="Chorismate lyase-like"/>
    <property type="match status" value="1"/>
</dbReference>
<keyword evidence="2" id="KW-0238">DNA-binding</keyword>
<protein>
    <submittedName>
        <fullName evidence="5">Myo-inositol degradation transcriptional regulator</fullName>
    </submittedName>
</protein>
<reference evidence="6" key="1">
    <citation type="journal article" date="2019" name="Int. J. Syst. Evol. Microbiol.">
        <title>The Global Catalogue of Microorganisms (GCM) 10K type strain sequencing project: providing services to taxonomists for standard genome sequencing and annotation.</title>
        <authorList>
            <consortium name="The Broad Institute Genomics Platform"/>
            <consortium name="The Broad Institute Genome Sequencing Center for Infectious Disease"/>
            <person name="Wu L."/>
            <person name="Ma J."/>
        </authorList>
    </citation>
    <scope>NUCLEOTIDE SEQUENCE [LARGE SCALE GENOMIC DNA]</scope>
    <source>
        <strain evidence="6">JCM 15672</strain>
    </source>
</reference>
<keyword evidence="3" id="KW-0804">Transcription</keyword>